<dbReference type="InterPro" id="IPR046342">
    <property type="entry name" value="CBS_dom_sf"/>
</dbReference>
<evidence type="ECO:0000256" key="9">
    <source>
        <dbReference type="ARBA" id="ARBA00022833"/>
    </source>
</evidence>
<evidence type="ECO:0000256" key="12">
    <source>
        <dbReference type="ARBA" id="ARBA00023122"/>
    </source>
</evidence>
<evidence type="ECO:0000256" key="3">
    <source>
        <dbReference type="ARBA" id="ARBA00022475"/>
    </source>
</evidence>
<keyword evidence="12 15" id="KW-0129">CBS domain</keyword>
<evidence type="ECO:0000256" key="2">
    <source>
        <dbReference type="ARBA" id="ARBA00007931"/>
    </source>
</evidence>
<dbReference type="CDD" id="cd06164">
    <property type="entry name" value="S2P-M50_SpoIVFB_CBS"/>
    <property type="match status" value="1"/>
</dbReference>
<keyword evidence="3 14" id="KW-1003">Cell membrane</keyword>
<keyword evidence="13 14" id="KW-0472">Membrane</keyword>
<gene>
    <name evidence="17" type="ORF">ABXZ32_13315</name>
</gene>
<sequence>MKGVLQLGKIAGIKIEIHWTFSFLLIWVVFLDIQKGGNLNSSLLNILIILILFLCVVLHELGHALTAKRFGVGTKKITLLPIGGVALLEKIPEKPGQELLVALAGPAVNVVIAILLSFFIPFENYLGMDPSGLEEFLDTSGFQSLLLFLFLANLMLVFFNMIPAFPMDGGRVLRALLAFKLGRVKATEIASGLGQVLAVLFFMLGIFFNPFLILIALFIFVGAYGENQMVKNQSILEGHIVEEAMLTKLTLLHPQDTIQEAINAVLASTEKDFVVMDNNKIAGVLHNKDIIKNANNPSILIKDVMHKDIKTVDITQAITTVLEKIRNEKSTFYPVTRNNELVGAIDMTNISEFIVLKSNPNQ</sequence>
<evidence type="ECO:0000256" key="4">
    <source>
        <dbReference type="ARBA" id="ARBA00022670"/>
    </source>
</evidence>
<evidence type="ECO:0000313" key="18">
    <source>
        <dbReference type="Proteomes" id="UP001549773"/>
    </source>
</evidence>
<feature type="transmembrane region" description="Helical" evidence="14">
    <location>
        <begin position="42"/>
        <end position="61"/>
    </location>
</feature>
<dbReference type="SUPFAM" id="SSF54631">
    <property type="entry name" value="CBS-domain pair"/>
    <property type="match status" value="1"/>
</dbReference>
<evidence type="ECO:0000256" key="13">
    <source>
        <dbReference type="ARBA" id="ARBA00023136"/>
    </source>
</evidence>
<dbReference type="Gene3D" id="3.10.580.10">
    <property type="entry name" value="CBS-domain"/>
    <property type="match status" value="1"/>
</dbReference>
<evidence type="ECO:0000256" key="7">
    <source>
        <dbReference type="ARBA" id="ARBA00022737"/>
    </source>
</evidence>
<organism evidence="17 18">
    <name type="scientific">Sediminicola luteus</name>
    <dbReference type="NCBI Taxonomy" id="319238"/>
    <lineage>
        <taxon>Bacteria</taxon>
        <taxon>Pseudomonadati</taxon>
        <taxon>Bacteroidota</taxon>
        <taxon>Flavobacteriia</taxon>
        <taxon>Flavobacteriales</taxon>
        <taxon>Flavobacteriaceae</taxon>
        <taxon>Sediminicola</taxon>
    </lineage>
</organism>
<keyword evidence="9 14" id="KW-0862">Zinc</keyword>
<keyword evidence="4 14" id="KW-0645">Protease</keyword>
<feature type="transmembrane region" description="Helical" evidence="14">
    <location>
        <begin position="196"/>
        <end position="224"/>
    </location>
</feature>
<dbReference type="GO" id="GO:0008233">
    <property type="term" value="F:peptidase activity"/>
    <property type="evidence" value="ECO:0007669"/>
    <property type="project" value="UniProtKB-KW"/>
</dbReference>
<dbReference type="Pfam" id="PF00571">
    <property type="entry name" value="CBS"/>
    <property type="match status" value="2"/>
</dbReference>
<evidence type="ECO:0000256" key="11">
    <source>
        <dbReference type="ARBA" id="ARBA00023049"/>
    </source>
</evidence>
<dbReference type="PANTHER" id="PTHR39188:SF3">
    <property type="entry name" value="STAGE IV SPORULATION PROTEIN FB"/>
    <property type="match status" value="1"/>
</dbReference>
<evidence type="ECO:0000256" key="10">
    <source>
        <dbReference type="ARBA" id="ARBA00022989"/>
    </source>
</evidence>
<name>A0ABV2TYM2_9FLAO</name>
<keyword evidence="6 14" id="KW-0479">Metal-binding</keyword>
<dbReference type="GO" id="GO:0006508">
    <property type="term" value="P:proteolysis"/>
    <property type="evidence" value="ECO:0007669"/>
    <property type="project" value="UniProtKB-KW"/>
</dbReference>
<feature type="transmembrane region" description="Helical" evidence="14">
    <location>
        <begin position="12"/>
        <end position="30"/>
    </location>
</feature>
<reference evidence="17 18" key="1">
    <citation type="submission" date="2024-07" db="EMBL/GenBank/DDBJ databases">
        <title>The genome sequence of type strain Sediminicola luteus GDMCC 1.2596T.</title>
        <authorList>
            <person name="Liu Y."/>
        </authorList>
    </citation>
    <scope>NUCLEOTIDE SEQUENCE [LARGE SCALE GENOMIC DNA]</scope>
    <source>
        <strain evidence="17 18">GDMCC 1.2596</strain>
    </source>
</reference>
<dbReference type="EMBL" id="JBEWYP010000008">
    <property type="protein sequence ID" value="MET7030381.1"/>
    <property type="molecule type" value="Genomic_DNA"/>
</dbReference>
<keyword evidence="18" id="KW-1185">Reference proteome</keyword>
<keyword evidence="8 14" id="KW-0378">Hydrolase</keyword>
<evidence type="ECO:0000256" key="5">
    <source>
        <dbReference type="ARBA" id="ARBA00022692"/>
    </source>
</evidence>
<keyword evidence="11 14" id="KW-0482">Metalloprotease</keyword>
<dbReference type="RefSeq" id="WP_354619178.1">
    <property type="nucleotide sequence ID" value="NZ_JBEWYP010000008.1"/>
</dbReference>
<keyword evidence="10 14" id="KW-1133">Transmembrane helix</keyword>
<evidence type="ECO:0000256" key="1">
    <source>
        <dbReference type="ARBA" id="ARBA00004651"/>
    </source>
</evidence>
<dbReference type="PIRSF" id="PIRSF006404">
    <property type="entry name" value="UCP006404_Pept_M50_CBS"/>
    <property type="match status" value="1"/>
</dbReference>
<dbReference type="InterPro" id="IPR000644">
    <property type="entry name" value="CBS_dom"/>
</dbReference>
<dbReference type="InterPro" id="IPR016483">
    <property type="entry name" value="UCP006404_Pept_M50_CBS"/>
</dbReference>
<comment type="subcellular location">
    <subcellularLocation>
        <location evidence="1 14">Cell membrane</location>
        <topology evidence="1 14">Multi-pass membrane protein</topology>
    </subcellularLocation>
</comment>
<evidence type="ECO:0000256" key="8">
    <source>
        <dbReference type="ARBA" id="ARBA00022801"/>
    </source>
</evidence>
<dbReference type="PANTHER" id="PTHR39188">
    <property type="entry name" value="MEMBRANE-ASSOCIATED ZINC METALLOPROTEASE M50B"/>
    <property type="match status" value="1"/>
</dbReference>
<evidence type="ECO:0000259" key="16">
    <source>
        <dbReference type="PROSITE" id="PS51371"/>
    </source>
</evidence>
<evidence type="ECO:0000313" key="17">
    <source>
        <dbReference type="EMBL" id="MET7030381.1"/>
    </source>
</evidence>
<comment type="caution">
    <text evidence="17">The sequence shown here is derived from an EMBL/GenBank/DDBJ whole genome shotgun (WGS) entry which is preliminary data.</text>
</comment>
<protein>
    <recommendedName>
        <fullName evidence="14">Zinc metalloprotease</fullName>
    </recommendedName>
</protein>
<comment type="cofactor">
    <cofactor evidence="14">
        <name>Zn(2+)</name>
        <dbReference type="ChEBI" id="CHEBI:29105"/>
    </cofactor>
    <text evidence="14">Binds 1 zinc ion per subunit.</text>
</comment>
<feature type="domain" description="CBS" evidence="16">
    <location>
        <begin position="245"/>
        <end position="304"/>
    </location>
</feature>
<feature type="transmembrane region" description="Helical" evidence="14">
    <location>
        <begin position="99"/>
        <end position="122"/>
    </location>
</feature>
<dbReference type="Pfam" id="PF02163">
    <property type="entry name" value="Peptidase_M50"/>
    <property type="match status" value="1"/>
</dbReference>
<feature type="domain" description="CBS" evidence="16">
    <location>
        <begin position="305"/>
        <end position="361"/>
    </location>
</feature>
<dbReference type="InterPro" id="IPR008915">
    <property type="entry name" value="Peptidase_M50"/>
</dbReference>
<proteinExistence type="inferred from homology"/>
<accession>A0ABV2TYM2</accession>
<evidence type="ECO:0000256" key="6">
    <source>
        <dbReference type="ARBA" id="ARBA00022723"/>
    </source>
</evidence>
<evidence type="ECO:0000256" key="14">
    <source>
        <dbReference type="PIRNR" id="PIRNR006404"/>
    </source>
</evidence>
<feature type="transmembrane region" description="Helical" evidence="14">
    <location>
        <begin position="142"/>
        <end position="165"/>
    </location>
</feature>
<keyword evidence="7" id="KW-0677">Repeat</keyword>
<comment type="similarity">
    <text evidence="2 14">Belongs to the peptidase M50B family.</text>
</comment>
<dbReference type="PROSITE" id="PS51371">
    <property type="entry name" value="CBS"/>
    <property type="match status" value="2"/>
</dbReference>
<evidence type="ECO:0000256" key="15">
    <source>
        <dbReference type="PROSITE-ProRule" id="PRU00703"/>
    </source>
</evidence>
<dbReference type="Proteomes" id="UP001549773">
    <property type="component" value="Unassembled WGS sequence"/>
</dbReference>
<keyword evidence="5 14" id="KW-0812">Transmembrane</keyword>